<dbReference type="PANTHER" id="PTHR30193">
    <property type="entry name" value="ABC TRANSPORTER PERMEASE PROTEIN"/>
    <property type="match status" value="1"/>
</dbReference>
<dbReference type="GO" id="GO:0005886">
    <property type="term" value="C:plasma membrane"/>
    <property type="evidence" value="ECO:0007669"/>
    <property type="project" value="UniProtKB-SubCell"/>
</dbReference>
<dbReference type="GO" id="GO:0055085">
    <property type="term" value="P:transmembrane transport"/>
    <property type="evidence" value="ECO:0007669"/>
    <property type="project" value="InterPro"/>
</dbReference>
<dbReference type="OrthoDB" id="9779462at2"/>
<gene>
    <name evidence="9" type="ORF">HMPREF9473_03490</name>
</gene>
<dbReference type="EMBL" id="ADLN01000096">
    <property type="protein sequence ID" value="EHI58531.1"/>
    <property type="molecule type" value="Genomic_DNA"/>
</dbReference>
<dbReference type="PROSITE" id="PS50928">
    <property type="entry name" value="ABC_TM1"/>
    <property type="match status" value="1"/>
</dbReference>
<keyword evidence="10" id="KW-1185">Reference proteome</keyword>
<evidence type="ECO:0000313" key="9">
    <source>
        <dbReference type="EMBL" id="EHI58531.1"/>
    </source>
</evidence>
<sequence length="307" mass="34461">MSSNENQAVAKGKKNRRIRSNVIGYSFILPNLIGYSIFVFIPVCFSFVLSVMKWDGSQIPMEFVGLQNFAQIFGDRFFRGALWHTVVYALMTVLPTLVLAMLLAVLLNSKIKGIAFYRTAFFFPYIASIVAVGAVWNMLFQPDFGPINEFLKLIGISNPPRWVVSTDWAMVAVAIVTIWKYMGYYMIVYLAALQGISSSLYEAASIDGANGWQKLRYITIPMLTPTTFFVLIMLTIQCFKVFDMVYVMTGGGPGNATQTLVNYIYDKAFVNWQFGPASAGAIVLFAVVLVITLIQFQGEKKWSKDMM</sequence>
<dbReference type="HOGENOM" id="CLU_016047_0_2_9"/>
<evidence type="ECO:0000256" key="2">
    <source>
        <dbReference type="ARBA" id="ARBA00022448"/>
    </source>
</evidence>
<dbReference type="RefSeq" id="WP_006781480.1">
    <property type="nucleotide sequence ID" value="NZ_JH379028.1"/>
</dbReference>
<feature type="transmembrane region" description="Helical" evidence="7">
    <location>
        <begin position="168"/>
        <end position="192"/>
    </location>
</feature>
<dbReference type="CDD" id="cd06261">
    <property type="entry name" value="TM_PBP2"/>
    <property type="match status" value="1"/>
</dbReference>
<dbReference type="InterPro" id="IPR000515">
    <property type="entry name" value="MetI-like"/>
</dbReference>
<dbReference type="PANTHER" id="PTHR30193:SF37">
    <property type="entry name" value="INNER MEMBRANE ABC TRANSPORTER PERMEASE PROTEIN YCJO"/>
    <property type="match status" value="1"/>
</dbReference>
<keyword evidence="3" id="KW-1003">Cell membrane</keyword>
<dbReference type="InterPro" id="IPR035906">
    <property type="entry name" value="MetI-like_sf"/>
</dbReference>
<dbReference type="Proteomes" id="UP000005384">
    <property type="component" value="Unassembled WGS sequence"/>
</dbReference>
<evidence type="ECO:0000256" key="6">
    <source>
        <dbReference type="ARBA" id="ARBA00023136"/>
    </source>
</evidence>
<feature type="domain" description="ABC transmembrane type-1" evidence="8">
    <location>
        <begin position="82"/>
        <end position="295"/>
    </location>
</feature>
<name>G5IJ17_9FIRM</name>
<evidence type="ECO:0000256" key="5">
    <source>
        <dbReference type="ARBA" id="ARBA00022989"/>
    </source>
</evidence>
<organism evidence="9 10">
    <name type="scientific">Hungatella hathewayi WAL-18680</name>
    <dbReference type="NCBI Taxonomy" id="742737"/>
    <lineage>
        <taxon>Bacteria</taxon>
        <taxon>Bacillati</taxon>
        <taxon>Bacillota</taxon>
        <taxon>Clostridia</taxon>
        <taxon>Lachnospirales</taxon>
        <taxon>Lachnospiraceae</taxon>
        <taxon>Hungatella</taxon>
    </lineage>
</organism>
<accession>G5IJ17</accession>
<evidence type="ECO:0000259" key="8">
    <source>
        <dbReference type="PROSITE" id="PS50928"/>
    </source>
</evidence>
<evidence type="ECO:0000256" key="4">
    <source>
        <dbReference type="ARBA" id="ARBA00022692"/>
    </source>
</evidence>
<feature type="transmembrane region" description="Helical" evidence="7">
    <location>
        <begin position="277"/>
        <end position="296"/>
    </location>
</feature>
<feature type="transmembrane region" description="Helical" evidence="7">
    <location>
        <begin position="222"/>
        <end position="242"/>
    </location>
</feature>
<comment type="subcellular location">
    <subcellularLocation>
        <location evidence="1 7">Cell membrane</location>
        <topology evidence="1 7">Multi-pass membrane protein</topology>
    </subcellularLocation>
</comment>
<evidence type="ECO:0000256" key="3">
    <source>
        <dbReference type="ARBA" id="ARBA00022475"/>
    </source>
</evidence>
<evidence type="ECO:0000313" key="10">
    <source>
        <dbReference type="Proteomes" id="UP000005384"/>
    </source>
</evidence>
<comment type="caution">
    <text evidence="9">The sequence shown here is derived from an EMBL/GenBank/DDBJ whole genome shotgun (WGS) entry which is preliminary data.</text>
</comment>
<keyword evidence="5 7" id="KW-1133">Transmembrane helix</keyword>
<proteinExistence type="inferred from homology"/>
<comment type="similarity">
    <text evidence="7">Belongs to the binding-protein-dependent transport system permease family.</text>
</comment>
<protein>
    <recommendedName>
        <fullName evidence="8">ABC transmembrane type-1 domain-containing protein</fullName>
    </recommendedName>
</protein>
<keyword evidence="2 7" id="KW-0813">Transport</keyword>
<dbReference type="Gene3D" id="1.10.3720.10">
    <property type="entry name" value="MetI-like"/>
    <property type="match status" value="1"/>
</dbReference>
<dbReference type="PATRIC" id="fig|742737.3.peg.3468"/>
<feature type="transmembrane region" description="Helical" evidence="7">
    <location>
        <begin position="119"/>
        <end position="139"/>
    </location>
</feature>
<feature type="transmembrane region" description="Helical" evidence="7">
    <location>
        <begin position="86"/>
        <end position="107"/>
    </location>
</feature>
<reference evidence="9 10" key="1">
    <citation type="submission" date="2011-08" db="EMBL/GenBank/DDBJ databases">
        <title>The Genome Sequence of Clostridium hathewayi WAL-18680.</title>
        <authorList>
            <consortium name="The Broad Institute Genome Sequencing Platform"/>
            <person name="Earl A."/>
            <person name="Ward D."/>
            <person name="Feldgarden M."/>
            <person name="Gevers D."/>
            <person name="Finegold S.M."/>
            <person name="Summanen P.H."/>
            <person name="Molitoris D.R."/>
            <person name="Song M."/>
            <person name="Daigneault M."/>
            <person name="Allen-Vercoe E."/>
            <person name="Young S.K."/>
            <person name="Zeng Q."/>
            <person name="Gargeya S."/>
            <person name="Fitzgerald M."/>
            <person name="Haas B."/>
            <person name="Abouelleil A."/>
            <person name="Alvarado L."/>
            <person name="Arachchi H.M."/>
            <person name="Berlin A."/>
            <person name="Brown A."/>
            <person name="Chapman S.B."/>
            <person name="Chen Z."/>
            <person name="Dunbar C."/>
            <person name="Freedman E."/>
            <person name="Gearin G."/>
            <person name="Gellesch M."/>
            <person name="Goldberg J."/>
            <person name="Griggs A."/>
            <person name="Gujja S."/>
            <person name="Heiman D."/>
            <person name="Howarth C."/>
            <person name="Larson L."/>
            <person name="Lui A."/>
            <person name="MacDonald P.J.P."/>
            <person name="Montmayeur A."/>
            <person name="Murphy C."/>
            <person name="Neiman D."/>
            <person name="Pearson M."/>
            <person name="Priest M."/>
            <person name="Roberts A."/>
            <person name="Saif S."/>
            <person name="Shea T."/>
            <person name="Shenoy N."/>
            <person name="Sisk P."/>
            <person name="Stolte C."/>
            <person name="Sykes S."/>
            <person name="Wortman J."/>
            <person name="Nusbaum C."/>
            <person name="Birren B."/>
        </authorList>
    </citation>
    <scope>NUCLEOTIDE SEQUENCE [LARGE SCALE GENOMIC DNA]</scope>
    <source>
        <strain evidence="9 10">WAL-18680</strain>
    </source>
</reference>
<dbReference type="AlphaFoldDB" id="G5IJ17"/>
<keyword evidence="6 7" id="KW-0472">Membrane</keyword>
<evidence type="ECO:0000256" key="7">
    <source>
        <dbReference type="RuleBase" id="RU363032"/>
    </source>
</evidence>
<feature type="transmembrane region" description="Helical" evidence="7">
    <location>
        <begin position="22"/>
        <end position="48"/>
    </location>
</feature>
<dbReference type="SUPFAM" id="SSF161098">
    <property type="entry name" value="MetI-like"/>
    <property type="match status" value="1"/>
</dbReference>
<keyword evidence="4 7" id="KW-0812">Transmembrane</keyword>
<evidence type="ECO:0000256" key="1">
    <source>
        <dbReference type="ARBA" id="ARBA00004651"/>
    </source>
</evidence>
<dbReference type="Pfam" id="PF00528">
    <property type="entry name" value="BPD_transp_1"/>
    <property type="match status" value="1"/>
</dbReference>
<dbReference type="InterPro" id="IPR051393">
    <property type="entry name" value="ABC_transporter_permease"/>
</dbReference>